<dbReference type="PIRSF" id="PIRSF000722">
    <property type="entry name" value="Acetate_prop_kin"/>
    <property type="match status" value="1"/>
</dbReference>
<dbReference type="InterPro" id="IPR000890">
    <property type="entry name" value="Aliphatic_acid_kin_short-chain"/>
</dbReference>
<sequence length="404" mass="44473">MSRCVMTLNAGSSSIKFALFEEVLAQEGKAKELQPLAIGLAEMVGEERRIAVHDGAGAKIYEVKRTEQVEAPFHAEALRRILAWRQSAFPDANVVAAGHRVVHGGVDYSAPVVVTDEVLKYLHTLIPLAPLHEPYNIAGILGAREAWPHLEQVACFDTAFHRTHPFVNDVFALPRRFYDEGVRRYGFHGLSYEYIVRRLREIAPYHAAGRVVVAHLGNGASMCAIRDGLSVASSMGFTALDGLPMGTRCGQLDPGVVLYLMQEKKMSAAEITDLLYRESGLKGLSGLSHDMRELEASDSVDAQQAIEYFVFRIRRELGGLAAVLEGIDAIVFCGGIGEHSRHVRERVLEGMEWIGVELDRNANSANAEVISSERSRTRVFVIPTNEEGMIARHTLALLDRMAAA</sequence>
<dbReference type="Gene3D" id="3.30.420.40">
    <property type="match status" value="2"/>
</dbReference>
<dbReference type="GO" id="GO:0005829">
    <property type="term" value="C:cytosol"/>
    <property type="evidence" value="ECO:0007669"/>
    <property type="project" value="TreeGrafter"/>
</dbReference>
<dbReference type="NCBIfam" id="TIGR00016">
    <property type="entry name" value="ackA"/>
    <property type="match status" value="1"/>
</dbReference>
<comment type="catalytic activity">
    <reaction evidence="9">
        <text>acetate + ATP = acetyl phosphate + ADP</text>
        <dbReference type="Rhea" id="RHEA:11352"/>
        <dbReference type="ChEBI" id="CHEBI:22191"/>
        <dbReference type="ChEBI" id="CHEBI:30089"/>
        <dbReference type="ChEBI" id="CHEBI:30616"/>
        <dbReference type="ChEBI" id="CHEBI:456216"/>
        <dbReference type="EC" id="2.7.2.1"/>
    </reaction>
</comment>
<evidence type="ECO:0000256" key="6">
    <source>
        <dbReference type="ARBA" id="ARBA00022777"/>
    </source>
</evidence>
<dbReference type="InterPro" id="IPR023865">
    <property type="entry name" value="Aliphatic_acid_kinase_CS"/>
</dbReference>
<evidence type="ECO:0000256" key="8">
    <source>
        <dbReference type="ARBA" id="ARBA00022842"/>
    </source>
</evidence>
<keyword evidence="7 9" id="KW-0067">ATP-binding</keyword>
<feature type="binding site" evidence="9">
    <location>
        <position position="9"/>
    </location>
    <ligand>
        <name>Mg(2+)</name>
        <dbReference type="ChEBI" id="CHEBI:18420"/>
    </ligand>
</feature>
<dbReference type="UniPathway" id="UPA00340">
    <property type="reaction ID" value="UER00458"/>
</dbReference>
<feature type="site" description="Transition state stabilizer" evidence="9">
    <location>
        <position position="248"/>
    </location>
</feature>
<comment type="subunit">
    <text evidence="9">Homodimer.</text>
</comment>
<dbReference type="Proteomes" id="UP000236286">
    <property type="component" value="Unassembled WGS sequence"/>
</dbReference>
<keyword evidence="2 9" id="KW-0963">Cytoplasm</keyword>
<comment type="function">
    <text evidence="9">Catalyzes the formation of acetyl phosphate from acetate and ATP. Can also catalyze the reverse reaction.</text>
</comment>
<dbReference type="SUPFAM" id="SSF53067">
    <property type="entry name" value="Actin-like ATPase domain"/>
    <property type="match status" value="2"/>
</dbReference>
<dbReference type="PROSITE" id="PS50890">
    <property type="entry name" value="PUA"/>
    <property type="match status" value="1"/>
</dbReference>
<dbReference type="GO" id="GO:0006083">
    <property type="term" value="P:acetate metabolic process"/>
    <property type="evidence" value="ECO:0007669"/>
    <property type="project" value="TreeGrafter"/>
</dbReference>
<keyword evidence="4 9" id="KW-0479">Metal-binding</keyword>
<dbReference type="PANTHER" id="PTHR21060:SF21">
    <property type="entry name" value="ACETATE KINASE"/>
    <property type="match status" value="1"/>
</dbReference>
<dbReference type="OrthoDB" id="9802453at2"/>
<keyword evidence="8 9" id="KW-0460">Magnesium</keyword>
<protein>
    <recommendedName>
        <fullName evidence="9">Acetate kinase</fullName>
        <ecNumber evidence="9">2.7.2.1</ecNumber>
    </recommendedName>
    <alternativeName>
        <fullName evidence="9">Acetokinase</fullName>
    </alternativeName>
</protein>
<dbReference type="EC" id="2.7.2.1" evidence="9"/>
<evidence type="ECO:0000256" key="7">
    <source>
        <dbReference type="ARBA" id="ARBA00022840"/>
    </source>
</evidence>
<evidence type="ECO:0000256" key="1">
    <source>
        <dbReference type="ARBA" id="ARBA00008748"/>
    </source>
</evidence>
<gene>
    <name evidence="9" type="primary">ackA</name>
    <name evidence="11" type="ORF">CR492_09035</name>
</gene>
<evidence type="ECO:0000256" key="2">
    <source>
        <dbReference type="ARBA" id="ARBA00022490"/>
    </source>
</evidence>
<feature type="binding site" evidence="9">
    <location>
        <begin position="335"/>
        <end position="339"/>
    </location>
    <ligand>
        <name>ATP</name>
        <dbReference type="ChEBI" id="CHEBI:30616"/>
    </ligand>
</feature>
<feature type="site" description="Transition state stabilizer" evidence="9">
    <location>
        <position position="188"/>
    </location>
</feature>
<comment type="similarity">
    <text evidence="1 9 10">Belongs to the acetokinase family.</text>
</comment>
<dbReference type="GO" id="GO:0000287">
    <property type="term" value="F:magnesium ion binding"/>
    <property type="evidence" value="ECO:0007669"/>
    <property type="project" value="UniProtKB-UniRule"/>
</dbReference>
<feature type="binding site" evidence="9">
    <location>
        <position position="16"/>
    </location>
    <ligand>
        <name>ATP</name>
        <dbReference type="ChEBI" id="CHEBI:30616"/>
    </ligand>
</feature>
<dbReference type="InterPro" id="IPR004372">
    <property type="entry name" value="Ac/propionate_kinase"/>
</dbReference>
<feature type="binding site" evidence="9">
    <location>
        <position position="100"/>
    </location>
    <ligand>
        <name>substrate</name>
    </ligand>
</feature>
<dbReference type="PRINTS" id="PR00471">
    <property type="entry name" value="ACETATEKNASE"/>
</dbReference>
<dbReference type="GO" id="GO:0008776">
    <property type="term" value="F:acetate kinase activity"/>
    <property type="evidence" value="ECO:0007669"/>
    <property type="project" value="UniProtKB-UniRule"/>
</dbReference>
<keyword evidence="5 9" id="KW-0547">Nucleotide-binding</keyword>
<dbReference type="PANTHER" id="PTHR21060">
    <property type="entry name" value="ACETATE KINASE"/>
    <property type="match status" value="1"/>
</dbReference>
<feature type="binding site" evidence="9">
    <location>
        <position position="386"/>
    </location>
    <ligand>
        <name>Mg(2+)</name>
        <dbReference type="ChEBI" id="CHEBI:18420"/>
    </ligand>
</feature>
<dbReference type="AlphaFoldDB" id="A0A2J7THM6"/>
<comment type="pathway">
    <text evidence="9">Metabolic intermediate biosynthesis; acetyl-CoA biosynthesis; acetyl-CoA from acetate: step 1/2.</text>
</comment>
<proteinExistence type="inferred from homology"/>
<keyword evidence="6 9" id="KW-0418">Kinase</keyword>
<evidence type="ECO:0000256" key="4">
    <source>
        <dbReference type="ARBA" id="ARBA00022723"/>
    </source>
</evidence>
<keyword evidence="3 9" id="KW-0808">Transferase</keyword>
<dbReference type="GO" id="GO:0006085">
    <property type="term" value="P:acetyl-CoA biosynthetic process"/>
    <property type="evidence" value="ECO:0007669"/>
    <property type="project" value="UniProtKB-UniRule"/>
</dbReference>
<organism evidence="11 12">
    <name type="scientific">Methylocella silvestris</name>
    <dbReference type="NCBI Taxonomy" id="199596"/>
    <lineage>
        <taxon>Bacteria</taxon>
        <taxon>Pseudomonadati</taxon>
        <taxon>Pseudomonadota</taxon>
        <taxon>Alphaproteobacteria</taxon>
        <taxon>Hyphomicrobiales</taxon>
        <taxon>Beijerinckiaceae</taxon>
        <taxon>Methylocella</taxon>
    </lineage>
</organism>
<evidence type="ECO:0000256" key="3">
    <source>
        <dbReference type="ARBA" id="ARBA00022679"/>
    </source>
</evidence>
<feature type="binding site" evidence="9">
    <location>
        <begin position="215"/>
        <end position="219"/>
    </location>
    <ligand>
        <name>ATP</name>
        <dbReference type="ChEBI" id="CHEBI:30616"/>
    </ligand>
</feature>
<evidence type="ECO:0000256" key="10">
    <source>
        <dbReference type="RuleBase" id="RU003835"/>
    </source>
</evidence>
<dbReference type="GO" id="GO:0005524">
    <property type="term" value="F:ATP binding"/>
    <property type="evidence" value="ECO:0007669"/>
    <property type="project" value="UniProtKB-KW"/>
</dbReference>
<comment type="subcellular location">
    <subcellularLocation>
        <location evidence="9">Cytoplasm</location>
    </subcellularLocation>
</comment>
<evidence type="ECO:0000313" key="11">
    <source>
        <dbReference type="EMBL" id="PNG26257.1"/>
    </source>
</evidence>
<name>A0A2J7THM6_METSI</name>
<reference evidence="11 12" key="1">
    <citation type="submission" date="2017-10" db="EMBL/GenBank/DDBJ databases">
        <title>Genome announcement of Methylocella silvestris TVC from permafrost.</title>
        <authorList>
            <person name="Wang J."/>
            <person name="Geng K."/>
            <person name="Ul-Haque F."/>
            <person name="Crombie A.T."/>
            <person name="Street L.E."/>
            <person name="Wookey P.A."/>
            <person name="Murrell J.C."/>
            <person name="Pratscher J."/>
        </authorList>
    </citation>
    <scope>NUCLEOTIDE SEQUENCE [LARGE SCALE GENOMIC DNA]</scope>
    <source>
        <strain evidence="11 12">TVC</strain>
    </source>
</reference>
<feature type="binding site" evidence="9">
    <location>
        <begin position="290"/>
        <end position="292"/>
    </location>
    <ligand>
        <name>ATP</name>
        <dbReference type="ChEBI" id="CHEBI:30616"/>
    </ligand>
</feature>
<accession>A0A2J7THM6</accession>
<dbReference type="PROSITE" id="PS01075">
    <property type="entry name" value="ACETATE_KINASE_1"/>
    <property type="match status" value="1"/>
</dbReference>
<dbReference type="Pfam" id="PF00871">
    <property type="entry name" value="Acetate_kinase"/>
    <property type="match status" value="1"/>
</dbReference>
<dbReference type="InterPro" id="IPR043129">
    <property type="entry name" value="ATPase_NBD"/>
</dbReference>
<dbReference type="EMBL" id="PDZR01000008">
    <property type="protein sequence ID" value="PNG26257.1"/>
    <property type="molecule type" value="Genomic_DNA"/>
</dbReference>
<evidence type="ECO:0000313" key="12">
    <source>
        <dbReference type="Proteomes" id="UP000236286"/>
    </source>
</evidence>
<evidence type="ECO:0000256" key="5">
    <source>
        <dbReference type="ARBA" id="ARBA00022741"/>
    </source>
</evidence>
<dbReference type="RefSeq" id="WP_102843423.1">
    <property type="nucleotide sequence ID" value="NZ_PDZR01000008.1"/>
</dbReference>
<comment type="cofactor">
    <cofactor evidence="9">
        <name>Mg(2+)</name>
        <dbReference type="ChEBI" id="CHEBI:18420"/>
    </cofactor>
    <cofactor evidence="9">
        <name>Mn(2+)</name>
        <dbReference type="ChEBI" id="CHEBI:29035"/>
    </cofactor>
    <text evidence="9">Mg(2+). Can also accept Mn(2+).</text>
</comment>
<dbReference type="PROSITE" id="PS01076">
    <property type="entry name" value="ACETATE_KINASE_2"/>
    <property type="match status" value="1"/>
</dbReference>
<feature type="active site" description="Proton donor/acceptor" evidence="9">
    <location>
        <position position="157"/>
    </location>
</feature>
<evidence type="ECO:0000256" key="9">
    <source>
        <dbReference type="HAMAP-Rule" id="MF_00020"/>
    </source>
</evidence>
<comment type="caution">
    <text evidence="11">The sequence shown here is derived from an EMBL/GenBank/DDBJ whole genome shotgun (WGS) entry which is preliminary data.</text>
</comment>
<dbReference type="HAMAP" id="MF_00020">
    <property type="entry name" value="Acetate_kinase"/>
    <property type="match status" value="1"/>
</dbReference>